<accession>A0A158P4H5</accession>
<reference evidence="2" key="1">
    <citation type="submission" date="2011-08" db="EMBL/GenBank/DDBJ databases">
        <authorList>
            <person name="Rombauts S."/>
        </authorList>
    </citation>
    <scope>NUCLEOTIDE SEQUENCE</scope>
    <source>
        <strain evidence="2">London</strain>
    </source>
</reference>
<reference evidence="1" key="2">
    <citation type="submission" date="2016-04" db="UniProtKB">
        <authorList>
            <consortium name="EnsemblMetazoa"/>
        </authorList>
    </citation>
    <scope>IDENTIFICATION</scope>
</reference>
<organism evidence="1 2">
    <name type="scientific">Tetranychus urticae</name>
    <name type="common">Two-spotted spider mite</name>
    <dbReference type="NCBI Taxonomy" id="32264"/>
    <lineage>
        <taxon>Eukaryota</taxon>
        <taxon>Metazoa</taxon>
        <taxon>Ecdysozoa</taxon>
        <taxon>Arthropoda</taxon>
        <taxon>Chelicerata</taxon>
        <taxon>Arachnida</taxon>
        <taxon>Acari</taxon>
        <taxon>Acariformes</taxon>
        <taxon>Trombidiformes</taxon>
        <taxon>Prostigmata</taxon>
        <taxon>Eleutherengona</taxon>
        <taxon>Raphignathae</taxon>
        <taxon>Tetranychoidea</taxon>
        <taxon>Tetranychidae</taxon>
        <taxon>Tetranychus</taxon>
    </lineage>
</organism>
<dbReference type="EnsemblMetazoa" id="tetur03g10227.1">
    <property type="protein sequence ID" value="tetur03g10227.1"/>
    <property type="gene ID" value="tetur03g10227"/>
</dbReference>
<name>A0A158P4H5_TETUR</name>
<evidence type="ECO:0000313" key="2">
    <source>
        <dbReference type="Proteomes" id="UP000015104"/>
    </source>
</evidence>
<protein>
    <submittedName>
        <fullName evidence="1">Uncharacterized protein</fullName>
    </submittedName>
</protein>
<keyword evidence="2" id="KW-1185">Reference proteome</keyword>
<proteinExistence type="predicted"/>
<evidence type="ECO:0000313" key="1">
    <source>
        <dbReference type="EnsemblMetazoa" id="tetur03g10227.1"/>
    </source>
</evidence>
<dbReference type="Proteomes" id="UP000015104">
    <property type="component" value="Unassembled WGS sequence"/>
</dbReference>
<dbReference type="EMBL" id="CAEY01001140">
    <property type="status" value="NOT_ANNOTATED_CDS"/>
    <property type="molecule type" value="Genomic_DNA"/>
</dbReference>
<dbReference type="AlphaFoldDB" id="A0A158P4H5"/>
<sequence>MVLSASDRRKLIVSFVSDHPNLSLYECSKQLEHNGINARSPYRVSAKARNKENLTDYNYCGRKPTKMTKRRLNRFKQIAEGWNGSQRELAAKFDISLAYCQELLKEIGIKACKRIDAPKSTPTANKIRSSNVCLDRYLSKRPFRTIFCSCQLCSQCSYVQGRMYREKIGPIYQYVKKIKTHQVYLSLGPSKGFGLI</sequence>